<dbReference type="Pfam" id="PF03137">
    <property type="entry name" value="OATP"/>
    <property type="match status" value="1"/>
</dbReference>
<keyword evidence="5 6" id="KW-0472">Membrane</keyword>
<name>A0A7R9QWJ4_9ACAR</name>
<dbReference type="OrthoDB" id="5062115at2759"/>
<evidence type="ECO:0000256" key="5">
    <source>
        <dbReference type="ARBA" id="ARBA00023136"/>
    </source>
</evidence>
<dbReference type="GO" id="GO:0043252">
    <property type="term" value="P:sodium-independent organic anion transport"/>
    <property type="evidence" value="ECO:0007669"/>
    <property type="project" value="TreeGrafter"/>
</dbReference>
<dbReference type="EMBL" id="OC935440">
    <property type="protein sequence ID" value="CAD7660563.1"/>
    <property type="molecule type" value="Genomic_DNA"/>
</dbReference>
<organism evidence="8">
    <name type="scientific">Oppiella nova</name>
    <dbReference type="NCBI Taxonomy" id="334625"/>
    <lineage>
        <taxon>Eukaryota</taxon>
        <taxon>Metazoa</taxon>
        <taxon>Ecdysozoa</taxon>
        <taxon>Arthropoda</taxon>
        <taxon>Chelicerata</taxon>
        <taxon>Arachnida</taxon>
        <taxon>Acari</taxon>
        <taxon>Acariformes</taxon>
        <taxon>Sarcoptiformes</taxon>
        <taxon>Oribatida</taxon>
        <taxon>Brachypylina</taxon>
        <taxon>Oppioidea</taxon>
        <taxon>Oppiidae</taxon>
        <taxon>Oppiella</taxon>
    </lineage>
</organism>
<keyword evidence="3 6" id="KW-0812">Transmembrane</keyword>
<dbReference type="Pfam" id="PF07648">
    <property type="entry name" value="Kazal_2"/>
    <property type="match status" value="1"/>
</dbReference>
<accession>A0A7R9QWJ4</accession>
<keyword evidence="2" id="KW-1003">Cell membrane</keyword>
<keyword evidence="9" id="KW-1185">Reference proteome</keyword>
<feature type="non-terminal residue" evidence="8">
    <location>
        <position position="1"/>
    </location>
</feature>
<dbReference type="PANTHER" id="PTHR11388">
    <property type="entry name" value="ORGANIC ANION TRANSPORTER"/>
    <property type="match status" value="1"/>
</dbReference>
<keyword evidence="4 6" id="KW-1133">Transmembrane helix</keyword>
<evidence type="ECO:0000256" key="4">
    <source>
        <dbReference type="ARBA" id="ARBA00022989"/>
    </source>
</evidence>
<dbReference type="EMBL" id="CAJPVJ010020615">
    <property type="protein sequence ID" value="CAG2177701.1"/>
    <property type="molecule type" value="Genomic_DNA"/>
</dbReference>
<evidence type="ECO:0000313" key="8">
    <source>
        <dbReference type="EMBL" id="CAD7660563.1"/>
    </source>
</evidence>
<gene>
    <name evidence="8" type="ORF">ONB1V03_LOCUS17129</name>
</gene>
<evidence type="ECO:0000256" key="6">
    <source>
        <dbReference type="SAM" id="Phobius"/>
    </source>
</evidence>
<evidence type="ECO:0000259" key="7">
    <source>
        <dbReference type="PROSITE" id="PS51465"/>
    </source>
</evidence>
<dbReference type="AlphaFoldDB" id="A0A7R9QWJ4"/>
<proteinExistence type="predicted"/>
<evidence type="ECO:0000256" key="2">
    <source>
        <dbReference type="ARBA" id="ARBA00022475"/>
    </source>
</evidence>
<evidence type="ECO:0000313" key="9">
    <source>
        <dbReference type="Proteomes" id="UP000728032"/>
    </source>
</evidence>
<feature type="domain" description="Kazal-like" evidence="7">
    <location>
        <begin position="59"/>
        <end position="113"/>
    </location>
</feature>
<dbReference type="InterPro" id="IPR004156">
    <property type="entry name" value="OATP"/>
</dbReference>
<reference evidence="8" key="1">
    <citation type="submission" date="2020-11" db="EMBL/GenBank/DDBJ databases">
        <authorList>
            <person name="Tran Van P."/>
        </authorList>
    </citation>
    <scope>NUCLEOTIDE SEQUENCE</scope>
</reference>
<dbReference type="PANTHER" id="PTHR11388:SF76">
    <property type="entry name" value="SOLUTE CARRIER ORGANIC ANION TRANSPORTER FAMILY MEMBER"/>
    <property type="match status" value="1"/>
</dbReference>
<protein>
    <recommendedName>
        <fullName evidence="7">Kazal-like domain-containing protein</fullName>
    </recommendedName>
</protein>
<comment type="subcellular location">
    <subcellularLocation>
        <location evidence="1">Cell membrane</location>
        <topology evidence="1">Multi-pass membrane protein</topology>
    </subcellularLocation>
</comment>
<dbReference type="Proteomes" id="UP000728032">
    <property type="component" value="Unassembled WGS sequence"/>
</dbReference>
<sequence>MGIINGFHSVSVDIWSGSRLDMFGMGGEVWKDSIKNFYDDSTDDNEEQDINNVCNIIRFTMTMGCNEGCNCSTTIFTPICSADTSTTYFSPCFAGCQQMNRATGTVSECSCLDTGGVATTGYCQSDDNNCDKLFTYLLIMGLGFIILCMATTGDTLLTLRTKYFIELYVNVHSVSVDTFGAVVDSTCLVWEEKCGK</sequence>
<dbReference type="GO" id="GO:0015347">
    <property type="term" value="F:sodium-independent organic anion transmembrane transporter activity"/>
    <property type="evidence" value="ECO:0007669"/>
    <property type="project" value="TreeGrafter"/>
</dbReference>
<feature type="transmembrane region" description="Helical" evidence="6">
    <location>
        <begin position="133"/>
        <end position="152"/>
    </location>
</feature>
<dbReference type="PROSITE" id="PS51465">
    <property type="entry name" value="KAZAL_2"/>
    <property type="match status" value="1"/>
</dbReference>
<evidence type="ECO:0000256" key="3">
    <source>
        <dbReference type="ARBA" id="ARBA00022692"/>
    </source>
</evidence>
<dbReference type="InterPro" id="IPR002350">
    <property type="entry name" value="Kazal_dom"/>
</dbReference>
<dbReference type="GO" id="GO:0016323">
    <property type="term" value="C:basolateral plasma membrane"/>
    <property type="evidence" value="ECO:0007669"/>
    <property type="project" value="TreeGrafter"/>
</dbReference>
<evidence type="ECO:0000256" key="1">
    <source>
        <dbReference type="ARBA" id="ARBA00004651"/>
    </source>
</evidence>